<dbReference type="InterPro" id="IPR025202">
    <property type="entry name" value="PLD-like_dom"/>
</dbReference>
<accession>A0ABN7Y981</accession>
<gene>
    <name evidence="9" type="primary">clsB_2</name>
    <name evidence="9" type="ORF">LMG23994_01747</name>
</gene>
<dbReference type="InterPro" id="IPR001736">
    <property type="entry name" value="PLipase_D/transphosphatidylase"/>
</dbReference>
<dbReference type="Gene3D" id="3.30.870.10">
    <property type="entry name" value="Endonuclease Chain A"/>
    <property type="match status" value="1"/>
</dbReference>
<keyword evidence="5" id="KW-0442">Lipid degradation</keyword>
<organism evidence="9 10">
    <name type="scientific">Cupriavidus pinatubonensis</name>
    <dbReference type="NCBI Taxonomy" id="248026"/>
    <lineage>
        <taxon>Bacteria</taxon>
        <taxon>Pseudomonadati</taxon>
        <taxon>Pseudomonadota</taxon>
        <taxon>Betaproteobacteria</taxon>
        <taxon>Burkholderiales</taxon>
        <taxon>Burkholderiaceae</taxon>
        <taxon>Cupriavidus</taxon>
    </lineage>
</organism>
<dbReference type="Pfam" id="PF13091">
    <property type="entry name" value="PLDc_2"/>
    <property type="match status" value="1"/>
</dbReference>
<comment type="caution">
    <text evidence="9">The sequence shown here is derived from an EMBL/GenBank/DDBJ whole genome shotgun (WGS) entry which is preliminary data.</text>
</comment>
<reference evidence="9 10" key="1">
    <citation type="submission" date="2021-08" db="EMBL/GenBank/DDBJ databases">
        <authorList>
            <person name="Peeters C."/>
        </authorList>
    </citation>
    <scope>NUCLEOTIDE SEQUENCE [LARGE SCALE GENOMIC DNA]</scope>
    <source>
        <strain evidence="9 10">LMG 23994</strain>
    </source>
</reference>
<evidence type="ECO:0000259" key="8">
    <source>
        <dbReference type="PROSITE" id="PS50035"/>
    </source>
</evidence>
<evidence type="ECO:0000256" key="2">
    <source>
        <dbReference type="ARBA" id="ARBA00008664"/>
    </source>
</evidence>
<keyword evidence="6" id="KW-0443">Lipid metabolism</keyword>
<keyword evidence="7" id="KW-0732">Signal</keyword>
<dbReference type="InterPro" id="IPR051406">
    <property type="entry name" value="PLD_domain"/>
</dbReference>
<evidence type="ECO:0000256" key="4">
    <source>
        <dbReference type="ARBA" id="ARBA00022801"/>
    </source>
</evidence>
<evidence type="ECO:0000256" key="1">
    <source>
        <dbReference type="ARBA" id="ARBA00000798"/>
    </source>
</evidence>
<dbReference type="PANTHER" id="PTHR43856">
    <property type="entry name" value="CARDIOLIPIN HYDROLASE"/>
    <property type="match status" value="1"/>
</dbReference>
<dbReference type="SMART" id="SM00155">
    <property type="entry name" value="PLDc"/>
    <property type="match status" value="1"/>
</dbReference>
<keyword evidence="4" id="KW-0378">Hydrolase</keyword>
<dbReference type="GO" id="GO:0016740">
    <property type="term" value="F:transferase activity"/>
    <property type="evidence" value="ECO:0007669"/>
    <property type="project" value="UniProtKB-KW"/>
</dbReference>
<protein>
    <recommendedName>
        <fullName evidence="3">phospholipase D</fullName>
        <ecNumber evidence="3">3.1.4.4</ecNumber>
    </recommendedName>
</protein>
<dbReference type="CDD" id="cd09170">
    <property type="entry name" value="PLDc_Nuc"/>
    <property type="match status" value="1"/>
</dbReference>
<dbReference type="PANTHER" id="PTHR43856:SF1">
    <property type="entry name" value="MITOCHONDRIAL CARDIOLIPIN HYDROLASE"/>
    <property type="match status" value="1"/>
</dbReference>
<evidence type="ECO:0000256" key="3">
    <source>
        <dbReference type="ARBA" id="ARBA00012027"/>
    </source>
</evidence>
<dbReference type="RefSeq" id="WP_224001373.1">
    <property type="nucleotide sequence ID" value="NZ_CAJZAF010000007.1"/>
</dbReference>
<comment type="similarity">
    <text evidence="2">Belongs to the phospholipase D family.</text>
</comment>
<dbReference type="PROSITE" id="PS50035">
    <property type="entry name" value="PLD"/>
    <property type="match status" value="1"/>
</dbReference>
<dbReference type="Proteomes" id="UP000701702">
    <property type="component" value="Unassembled WGS sequence"/>
</dbReference>
<evidence type="ECO:0000256" key="7">
    <source>
        <dbReference type="SAM" id="SignalP"/>
    </source>
</evidence>
<evidence type="ECO:0000256" key="5">
    <source>
        <dbReference type="ARBA" id="ARBA00022963"/>
    </source>
</evidence>
<comment type="catalytic activity">
    <reaction evidence="1">
        <text>a 1,2-diacyl-sn-glycero-3-phosphocholine + H2O = a 1,2-diacyl-sn-glycero-3-phosphate + choline + H(+)</text>
        <dbReference type="Rhea" id="RHEA:14445"/>
        <dbReference type="ChEBI" id="CHEBI:15354"/>
        <dbReference type="ChEBI" id="CHEBI:15377"/>
        <dbReference type="ChEBI" id="CHEBI:15378"/>
        <dbReference type="ChEBI" id="CHEBI:57643"/>
        <dbReference type="ChEBI" id="CHEBI:58608"/>
        <dbReference type="EC" id="3.1.4.4"/>
    </reaction>
</comment>
<dbReference type="EMBL" id="CAJZAF010000007">
    <property type="protein sequence ID" value="CAG9169955.1"/>
    <property type="molecule type" value="Genomic_DNA"/>
</dbReference>
<feature type="domain" description="PLD phosphodiesterase" evidence="8">
    <location>
        <begin position="116"/>
        <end position="143"/>
    </location>
</feature>
<sequence>MIAIKGWRVLVVAMLVSMSGLVSAAQSLPAGTSFEAGFSPGQGALDVVLKGIGAAKKQILVAAYSFTSKPVATALVEAKRRGVNVFVVADQAENSKGYTAATFLANAGVQVRLNGKYSILHHKFMVIDGEHLQLGSFNYSSAAVSKNAENVLLLWHAQAIADTYSAEWKRLWDEATPLAKAY</sequence>
<keyword evidence="10" id="KW-1185">Reference proteome</keyword>
<evidence type="ECO:0000313" key="9">
    <source>
        <dbReference type="EMBL" id="CAG9169955.1"/>
    </source>
</evidence>
<feature type="signal peptide" evidence="7">
    <location>
        <begin position="1"/>
        <end position="24"/>
    </location>
</feature>
<evidence type="ECO:0000313" key="10">
    <source>
        <dbReference type="Proteomes" id="UP000701702"/>
    </source>
</evidence>
<feature type="chain" id="PRO_5045786553" description="phospholipase D" evidence="7">
    <location>
        <begin position="25"/>
        <end position="182"/>
    </location>
</feature>
<name>A0ABN7Y981_9BURK</name>
<proteinExistence type="inferred from homology"/>
<dbReference type="EC" id="3.1.4.4" evidence="3"/>
<dbReference type="SUPFAM" id="SSF56024">
    <property type="entry name" value="Phospholipase D/nuclease"/>
    <property type="match status" value="1"/>
</dbReference>
<evidence type="ECO:0000256" key="6">
    <source>
        <dbReference type="ARBA" id="ARBA00023098"/>
    </source>
</evidence>
<keyword evidence="9" id="KW-0808">Transferase</keyword>